<evidence type="ECO:0000313" key="1">
    <source>
        <dbReference type="EMBL" id="EIJ87781.1"/>
    </source>
</evidence>
<reference evidence="1" key="1">
    <citation type="submission" date="2011-01" db="EMBL/GenBank/DDBJ databases">
        <title>The Genome Sequence of Nematocida parisii strain ERTm3.</title>
        <authorList>
            <consortium name="The Broad Institute Genome Sequencing Platform"/>
            <consortium name="The Broad Institute Genome Sequencing Center for Infectious Disease"/>
            <person name="Cuomo C."/>
            <person name="Troemel E."/>
            <person name="Young S.K."/>
            <person name="Zeng Q."/>
            <person name="Gargeya S."/>
            <person name="Fitzgerald M."/>
            <person name="Haas B."/>
            <person name="Abouelleil A."/>
            <person name="Alvarado L."/>
            <person name="Arachchi H.M."/>
            <person name="Berlin A."/>
            <person name="Chapman S.B."/>
            <person name="Gearin G."/>
            <person name="Goldberg J."/>
            <person name="Griggs A."/>
            <person name="Gujja S."/>
            <person name="Hansen M."/>
            <person name="Heiman D."/>
            <person name="Howarth C."/>
            <person name="Larimer J."/>
            <person name="Lui A."/>
            <person name="MacDonald P.J.P."/>
            <person name="McCowen C."/>
            <person name="Montmayeur A."/>
            <person name="Murphy C."/>
            <person name="Neiman D."/>
            <person name="Pearson M."/>
            <person name="Priest M."/>
            <person name="Roberts A."/>
            <person name="Saif S."/>
            <person name="Shea T."/>
            <person name="Sisk P."/>
            <person name="Stolte C."/>
            <person name="Sykes S."/>
            <person name="Wortman J."/>
            <person name="Nusbaum C."/>
            <person name="Birren B."/>
        </authorList>
    </citation>
    <scope>NUCLEOTIDE SEQUENCE</scope>
    <source>
        <strain evidence="1">ERTm3</strain>
    </source>
</reference>
<dbReference type="AlphaFoldDB" id="I3EEY4"/>
<dbReference type="InParanoid" id="I3EEY4"/>
<dbReference type="VEuPathDB" id="MicrosporidiaDB:NEQG_01853"/>
<dbReference type="Proteomes" id="UP000002872">
    <property type="component" value="Unassembled WGS sequence"/>
</dbReference>
<proteinExistence type="predicted"/>
<keyword evidence="2" id="KW-1185">Reference proteome</keyword>
<dbReference type="OMA" id="MIMAIWS"/>
<sequence>MRCSKNSPFVFTNALTRCLNVLDGARSSPPLIREILANIARNKELVGPVMKILTSEDTLRKHGKQKLLQMVLAIWTAIPEMAAPQKVLTYLSALDNTPLARILLLKTALSLLKIRETGSELDMLRLFDILESLWKKHGTEADYLILSIFIEMLDAHPEMKPRAHHLMTNQPASMAVALIPKMIFLCLQIEMPYTIPSHIFSANNMSAYIRVLDAILVVCAAYPKEKVFSMFPDLTNTIKTQISNFINKEVHWIEYNMKHDRKTPFTHSMTIQKIKDVLSSPEDPKTVVQTLKTLLNIS</sequence>
<accession>I3EEY4</accession>
<evidence type="ECO:0000313" key="2">
    <source>
        <dbReference type="Proteomes" id="UP000002872"/>
    </source>
</evidence>
<protein>
    <submittedName>
        <fullName evidence="1">Uncharacterized protein</fullName>
    </submittedName>
</protein>
<gene>
    <name evidence="1" type="ORF">NEQG_01853</name>
</gene>
<dbReference type="OrthoDB" id="2187529at2759"/>
<dbReference type="EMBL" id="GL870880">
    <property type="protein sequence ID" value="EIJ87781.1"/>
    <property type="molecule type" value="Genomic_DNA"/>
</dbReference>
<name>I3EEY4_NEMP3</name>
<dbReference type="HOGENOM" id="CLU_915544_0_0_1"/>
<organism evidence="1 2">
    <name type="scientific">Nematocida parisii (strain ERTm3)</name>
    <name type="common">Nematode killer fungus</name>
    <dbReference type="NCBI Taxonomy" id="935791"/>
    <lineage>
        <taxon>Eukaryota</taxon>
        <taxon>Fungi</taxon>
        <taxon>Fungi incertae sedis</taxon>
        <taxon>Microsporidia</taxon>
        <taxon>Nematocida</taxon>
    </lineage>
</organism>